<feature type="signal peptide" evidence="3">
    <location>
        <begin position="1"/>
        <end position="29"/>
    </location>
</feature>
<feature type="region of interest" description="Disordered" evidence="1">
    <location>
        <begin position="347"/>
        <end position="369"/>
    </location>
</feature>
<reference evidence="4" key="2">
    <citation type="submission" date="2021-09" db="EMBL/GenBank/DDBJ databases">
        <authorList>
            <person name="Gilroy R."/>
        </authorList>
    </citation>
    <scope>NUCLEOTIDE SEQUENCE</scope>
    <source>
        <strain evidence="4">ChiGjej3B3-7470</strain>
    </source>
</reference>
<feature type="region of interest" description="Disordered" evidence="1">
    <location>
        <begin position="265"/>
        <end position="308"/>
    </location>
</feature>
<dbReference type="EMBL" id="DYZF01000100">
    <property type="protein sequence ID" value="HJE51160.1"/>
    <property type="molecule type" value="Genomic_DNA"/>
</dbReference>
<protein>
    <submittedName>
        <fullName evidence="4">Carboxypeptidase-like regulatory domain-containing protein</fullName>
    </submittedName>
</protein>
<gene>
    <name evidence="4" type="ORF">K8V15_04160</name>
</gene>
<evidence type="ECO:0000313" key="4">
    <source>
        <dbReference type="EMBL" id="HJE51160.1"/>
    </source>
</evidence>
<keyword evidence="4" id="KW-0378">Hydrolase</keyword>
<feature type="chain" id="PRO_5037158443" evidence="3">
    <location>
        <begin position="30"/>
        <end position="369"/>
    </location>
</feature>
<accession>A0A921EP73</accession>
<feature type="compositionally biased region" description="Polar residues" evidence="1">
    <location>
        <begin position="141"/>
        <end position="163"/>
    </location>
</feature>
<comment type="caution">
    <text evidence="4">The sequence shown here is derived from an EMBL/GenBank/DDBJ whole genome shotgun (WGS) entry which is preliminary data.</text>
</comment>
<evidence type="ECO:0000256" key="3">
    <source>
        <dbReference type="SAM" id="SignalP"/>
    </source>
</evidence>
<feature type="transmembrane region" description="Helical" evidence="2">
    <location>
        <begin position="317"/>
        <end position="338"/>
    </location>
</feature>
<name>A0A921EP73_9ACTN</name>
<dbReference type="AlphaFoldDB" id="A0A921EP73"/>
<sequence length="369" mass="37481">MRTAIRSLVLIALASILSGVALVASGAEAATLNTDFEVEAEHITASGTLLDSEGKAIKKAEIVASVDGKRVAATETRGNGRFEVTVPMPGGGTPGTTYRIEVRFPGNDKYAPARSLADYAVPGGSNSGGGSQPSPPAKPTKSAQPTPTSRPSATVSAQPTETKPATRAAVLEVTPLPATVIDDTTITLSGRLTDADGAGIVGAGIVVSDSRGEVTDSYTITTDGGSFSTYFLVPHGLTGTMPVTLSFTGSEVILPASKTVTTTVESLPVASDSPTATPTATATATETATATAEPTPSPSESAEASNAVDAQLPSQPWFLLSLIGVGGLALITVATLVFRGFNAPKPEVVGRRSAEPGGLDFLDEELRED</sequence>
<dbReference type="GO" id="GO:0004180">
    <property type="term" value="F:carboxypeptidase activity"/>
    <property type="evidence" value="ECO:0007669"/>
    <property type="project" value="UniProtKB-KW"/>
</dbReference>
<evidence type="ECO:0000256" key="2">
    <source>
        <dbReference type="SAM" id="Phobius"/>
    </source>
</evidence>
<evidence type="ECO:0000256" key="1">
    <source>
        <dbReference type="SAM" id="MobiDB-lite"/>
    </source>
</evidence>
<keyword evidence="2" id="KW-0472">Membrane</keyword>
<keyword evidence="3" id="KW-0732">Signal</keyword>
<dbReference type="Proteomes" id="UP000712713">
    <property type="component" value="Unassembled WGS sequence"/>
</dbReference>
<organism evidence="4 5">
    <name type="scientific">Tessaracoccus flavescens</name>
    <dbReference type="NCBI Taxonomy" id="399497"/>
    <lineage>
        <taxon>Bacteria</taxon>
        <taxon>Bacillati</taxon>
        <taxon>Actinomycetota</taxon>
        <taxon>Actinomycetes</taxon>
        <taxon>Propionibacteriales</taxon>
        <taxon>Propionibacteriaceae</taxon>
        <taxon>Tessaracoccus</taxon>
    </lineage>
</organism>
<evidence type="ECO:0000313" key="5">
    <source>
        <dbReference type="Proteomes" id="UP000712713"/>
    </source>
</evidence>
<keyword evidence="2" id="KW-1133">Transmembrane helix</keyword>
<keyword evidence="2" id="KW-0812">Transmembrane</keyword>
<keyword evidence="4" id="KW-0645">Protease</keyword>
<feature type="compositionally biased region" description="Low complexity" evidence="1">
    <location>
        <begin position="273"/>
        <end position="305"/>
    </location>
</feature>
<keyword evidence="4" id="KW-0121">Carboxypeptidase</keyword>
<proteinExistence type="predicted"/>
<reference evidence="4" key="1">
    <citation type="journal article" date="2021" name="PeerJ">
        <title>Extensive microbial diversity within the chicken gut microbiome revealed by metagenomics and culture.</title>
        <authorList>
            <person name="Gilroy R."/>
            <person name="Ravi A."/>
            <person name="Getino M."/>
            <person name="Pursley I."/>
            <person name="Horton D.L."/>
            <person name="Alikhan N.F."/>
            <person name="Baker D."/>
            <person name="Gharbi K."/>
            <person name="Hall N."/>
            <person name="Watson M."/>
            <person name="Adriaenssens E.M."/>
            <person name="Foster-Nyarko E."/>
            <person name="Jarju S."/>
            <person name="Secka A."/>
            <person name="Antonio M."/>
            <person name="Oren A."/>
            <person name="Chaudhuri R.R."/>
            <person name="La Ragione R."/>
            <person name="Hildebrand F."/>
            <person name="Pallen M.J."/>
        </authorList>
    </citation>
    <scope>NUCLEOTIDE SEQUENCE</scope>
    <source>
        <strain evidence="4">ChiGjej3B3-7470</strain>
    </source>
</reference>
<feature type="region of interest" description="Disordered" evidence="1">
    <location>
        <begin position="118"/>
        <end position="165"/>
    </location>
</feature>